<sequence>MPTRQRLPTVTEGQLGLHALAHVSAEGRVLPRRTAPGRPGLTVAFRFGRKDTLANDRNGDSAPVCQRSGKNKGRTAPGFDGVRLVHAAARKRDRARLPQRLCAALCRGLPVEEVSLCLSTSPTSQQVLGTCGAAALCLEEVQFETGEGPGTDAATTGRPVLYPDLRTQPMPYPFFAPRLQEEAAHVAAVYAFPLSLGTHTFGTAQCVRFDPLCLNALALAQAAAAMDAAAGLVADFCLPHFAADDTLPWEPAETIDAHWGTTYRATGVLAGILDTSVADALARLRALAFATGRPLPALAHDILHNRRPTAGGDD</sequence>
<name>A0ABY3YUM6_STRRM</name>
<feature type="region of interest" description="Disordered" evidence="1">
    <location>
        <begin position="52"/>
        <end position="77"/>
    </location>
</feature>
<evidence type="ECO:0008006" key="4">
    <source>
        <dbReference type="Google" id="ProtNLM"/>
    </source>
</evidence>
<evidence type="ECO:0000256" key="1">
    <source>
        <dbReference type="SAM" id="MobiDB-lite"/>
    </source>
</evidence>
<accession>A0ABY3YUM6</accession>
<dbReference type="SUPFAM" id="SSF55781">
    <property type="entry name" value="GAF domain-like"/>
    <property type="match status" value="1"/>
</dbReference>
<evidence type="ECO:0000313" key="3">
    <source>
        <dbReference type="Proteomes" id="UP000829494"/>
    </source>
</evidence>
<dbReference type="EMBL" id="CP094298">
    <property type="protein sequence ID" value="UNZ01032.1"/>
    <property type="molecule type" value="Genomic_DNA"/>
</dbReference>
<organism evidence="2 3">
    <name type="scientific">Streptomyces rimosus subsp. rimosus</name>
    <dbReference type="NCBI Taxonomy" id="132474"/>
    <lineage>
        <taxon>Bacteria</taxon>
        <taxon>Bacillati</taxon>
        <taxon>Actinomycetota</taxon>
        <taxon>Actinomycetes</taxon>
        <taxon>Kitasatosporales</taxon>
        <taxon>Streptomycetaceae</taxon>
        <taxon>Streptomyces</taxon>
    </lineage>
</organism>
<gene>
    <name evidence="2" type="ORF">SRIMR7_02655</name>
</gene>
<evidence type="ECO:0000313" key="2">
    <source>
        <dbReference type="EMBL" id="UNZ01032.1"/>
    </source>
</evidence>
<dbReference type="Gene3D" id="3.30.450.40">
    <property type="match status" value="1"/>
</dbReference>
<protein>
    <recommendedName>
        <fullName evidence="4">GAF domain-containing protein</fullName>
    </recommendedName>
</protein>
<reference evidence="2 3" key="1">
    <citation type="submission" date="2022-03" db="EMBL/GenBank/DDBJ databases">
        <title>Complete genome of Streptomyces rimosus ssp. rimosus R7 (=ATCC 10970).</title>
        <authorList>
            <person name="Beganovic S."/>
            <person name="Ruckert C."/>
            <person name="Busche T."/>
            <person name="Kalinowski J."/>
            <person name="Wittmann C."/>
        </authorList>
    </citation>
    <scope>NUCLEOTIDE SEQUENCE [LARGE SCALE GENOMIC DNA]</scope>
    <source>
        <strain evidence="2 3">R7</strain>
    </source>
</reference>
<keyword evidence="3" id="KW-1185">Reference proteome</keyword>
<dbReference type="InterPro" id="IPR029016">
    <property type="entry name" value="GAF-like_dom_sf"/>
</dbReference>
<dbReference type="Proteomes" id="UP000829494">
    <property type="component" value="Chromosome"/>
</dbReference>
<proteinExistence type="predicted"/>